<evidence type="ECO:0000313" key="3">
    <source>
        <dbReference type="Proteomes" id="UP001458880"/>
    </source>
</evidence>
<dbReference type="Proteomes" id="UP001458880">
    <property type="component" value="Unassembled WGS sequence"/>
</dbReference>
<dbReference type="GO" id="GO:0003676">
    <property type="term" value="F:nucleic acid binding"/>
    <property type="evidence" value="ECO:0007669"/>
    <property type="project" value="InterPro"/>
</dbReference>
<reference evidence="2" key="1">
    <citation type="submission" date="2023-05" db="EMBL/GenBank/DDBJ databases">
        <authorList>
            <person name="Nardi F."/>
            <person name="Carapelli A."/>
            <person name="Cucini C."/>
        </authorList>
    </citation>
    <scope>NUCLEOTIDE SEQUENCE</scope>
    <source>
        <strain evidence="2">DMR45628</strain>
        <tissue evidence="2">Testes</tissue>
    </source>
</reference>
<dbReference type="Gene3D" id="3.40.1350.10">
    <property type="match status" value="1"/>
</dbReference>
<keyword evidence="3" id="KW-1185">Reference proteome</keyword>
<evidence type="ECO:0000313" key="1">
    <source>
        <dbReference type="EMBL" id="KAK9680601.1"/>
    </source>
</evidence>
<gene>
    <name evidence="2" type="ORF">QE152_g38898</name>
    <name evidence="1" type="ORF">QE152_g38981</name>
</gene>
<comment type="caution">
    <text evidence="2">The sequence shown here is derived from an EMBL/GenBank/DDBJ whole genome shotgun (WGS) entry which is preliminary data.</text>
</comment>
<name>A0AAW1HVH8_POPJA</name>
<accession>A0AAW1HVH8</accession>
<protein>
    <recommendedName>
        <fullName evidence="4">Type I restriction enzyme R protein N-terminal domain-containing protein</fullName>
    </recommendedName>
</protein>
<evidence type="ECO:0008006" key="4">
    <source>
        <dbReference type="Google" id="ProtNLM"/>
    </source>
</evidence>
<organism evidence="2 3">
    <name type="scientific">Popillia japonica</name>
    <name type="common">Japanese beetle</name>
    <dbReference type="NCBI Taxonomy" id="7064"/>
    <lineage>
        <taxon>Eukaryota</taxon>
        <taxon>Metazoa</taxon>
        <taxon>Ecdysozoa</taxon>
        <taxon>Arthropoda</taxon>
        <taxon>Hexapoda</taxon>
        <taxon>Insecta</taxon>
        <taxon>Pterygota</taxon>
        <taxon>Neoptera</taxon>
        <taxon>Endopterygota</taxon>
        <taxon>Coleoptera</taxon>
        <taxon>Polyphaga</taxon>
        <taxon>Scarabaeiformia</taxon>
        <taxon>Scarabaeidae</taxon>
        <taxon>Rutelinae</taxon>
        <taxon>Popillia</taxon>
    </lineage>
</organism>
<proteinExistence type="predicted"/>
<sequence length="166" mass="19357">MAKYEEWITPEGLLDELKKPIMYQMSGNEKNLESNIIDNIDLVCECLKLPKIEIVDSQRMIDANGFYIKPDILVRHIDETMTVFEVKKASEKHPATGPTNQMAAVGQLLLYKNVLEEKINCNVRVALIDNKIYYRTFCAFINNRLPITLIDFQKDRLFVPYNGWRR</sequence>
<reference evidence="2 3" key="2">
    <citation type="journal article" date="2024" name="BMC Genomics">
        <title>De novo assembly and annotation of Popillia japonica's genome with initial clues to its potential as an invasive pest.</title>
        <authorList>
            <person name="Cucini C."/>
            <person name="Boschi S."/>
            <person name="Funari R."/>
            <person name="Cardaioli E."/>
            <person name="Iannotti N."/>
            <person name="Marturano G."/>
            <person name="Paoli F."/>
            <person name="Bruttini M."/>
            <person name="Carapelli A."/>
            <person name="Frati F."/>
            <person name="Nardi F."/>
        </authorList>
    </citation>
    <scope>NUCLEOTIDE SEQUENCE [LARGE SCALE GENOMIC DNA]</scope>
    <source>
        <strain evidence="2">DMR45628</strain>
    </source>
</reference>
<dbReference type="InterPro" id="IPR011856">
    <property type="entry name" value="tRNA_endonuc-like_dom_sf"/>
</dbReference>
<dbReference type="AlphaFoldDB" id="A0AAW1HVH8"/>
<evidence type="ECO:0000313" key="2">
    <source>
        <dbReference type="EMBL" id="KAK9680642.1"/>
    </source>
</evidence>
<dbReference type="EMBL" id="JASPKY010000881">
    <property type="protein sequence ID" value="KAK9680601.1"/>
    <property type="molecule type" value="Genomic_DNA"/>
</dbReference>
<dbReference type="EMBL" id="JASPKY010000881">
    <property type="protein sequence ID" value="KAK9680642.1"/>
    <property type="molecule type" value="Genomic_DNA"/>
</dbReference>